<dbReference type="Gramene" id="MELO3C030871.2.1">
    <property type="protein sequence ID" value="MELO3C030871.2.1"/>
    <property type="gene ID" value="MELO3C030871.2"/>
</dbReference>
<reference evidence="1" key="1">
    <citation type="submission" date="2023-03" db="UniProtKB">
        <authorList>
            <consortium name="EnsemblPlants"/>
        </authorList>
    </citation>
    <scope>IDENTIFICATION</scope>
</reference>
<organism evidence="1">
    <name type="scientific">Cucumis melo</name>
    <name type="common">Muskmelon</name>
    <dbReference type="NCBI Taxonomy" id="3656"/>
    <lineage>
        <taxon>Eukaryota</taxon>
        <taxon>Viridiplantae</taxon>
        <taxon>Streptophyta</taxon>
        <taxon>Embryophyta</taxon>
        <taxon>Tracheophyta</taxon>
        <taxon>Spermatophyta</taxon>
        <taxon>Magnoliopsida</taxon>
        <taxon>eudicotyledons</taxon>
        <taxon>Gunneridae</taxon>
        <taxon>Pentapetalae</taxon>
        <taxon>rosids</taxon>
        <taxon>fabids</taxon>
        <taxon>Cucurbitales</taxon>
        <taxon>Cucurbitaceae</taxon>
        <taxon>Benincaseae</taxon>
        <taxon>Cucumis</taxon>
    </lineage>
</organism>
<dbReference type="AlphaFoldDB" id="A0A9I9EAF0"/>
<name>A0A9I9EAF0_CUCME</name>
<dbReference type="EnsemblPlants" id="MELO3C030871.2.1">
    <property type="protein sequence ID" value="MELO3C030871.2.1"/>
    <property type="gene ID" value="MELO3C030871.2"/>
</dbReference>
<sequence length="195" mass="22311">MKRKKKYFIIHNDREEVVIGDGNVDDLEVLSPRIKTPMNITDEEDARMFNHSTPKSPSTIIATTLLKYSLISQLRQSTPNFTKSLMTNVTKTSFNNQYTTSNDQHQHFISDEICCPTSHLVHLKTMLKKASDLPRRLPSENLPFHPVGRQLCRKSPMTSAAATLTSNDQFHSVSDFLDSVIAKRLVAFQWFHHNL</sequence>
<protein>
    <submittedName>
        <fullName evidence="1">Uncharacterized protein</fullName>
    </submittedName>
</protein>
<proteinExistence type="predicted"/>
<evidence type="ECO:0000313" key="1">
    <source>
        <dbReference type="EnsemblPlants" id="MELO3C030871.2.1"/>
    </source>
</evidence>
<accession>A0A9I9EAF0</accession>